<feature type="region of interest" description="Disordered" evidence="1">
    <location>
        <begin position="1"/>
        <end position="28"/>
    </location>
</feature>
<keyword evidence="3" id="KW-1185">Reference proteome</keyword>
<evidence type="ECO:0000256" key="1">
    <source>
        <dbReference type="SAM" id="MobiDB-lite"/>
    </source>
</evidence>
<feature type="compositionally biased region" description="Polar residues" evidence="1">
    <location>
        <begin position="13"/>
        <end position="23"/>
    </location>
</feature>
<name>A0A5K7X1D5_9BACT</name>
<feature type="compositionally biased region" description="Basic and acidic residues" evidence="1">
    <location>
        <begin position="1"/>
        <end position="12"/>
    </location>
</feature>
<dbReference type="KEGG" id="lpav:PLANPX_0070"/>
<gene>
    <name evidence="2" type="ORF">PLANPX_0070</name>
</gene>
<evidence type="ECO:0000313" key="2">
    <source>
        <dbReference type="EMBL" id="BBO30458.1"/>
    </source>
</evidence>
<reference evidence="3" key="1">
    <citation type="submission" date="2019-10" db="EMBL/GenBank/DDBJ databases">
        <title>Lacipirellula parvula gen. nov., sp. nov., representing a lineage of planctomycetes widespread in freshwater anoxic habitats, and description of the family Lacipirellulaceae.</title>
        <authorList>
            <person name="Dedysh S.N."/>
            <person name="Kulichevskaya I.S."/>
            <person name="Beletsky A.V."/>
            <person name="Rakitin A.L."/>
            <person name="Mardanov A.V."/>
            <person name="Ivanova A.A."/>
            <person name="Saltykova V.X."/>
            <person name="Rijpstra W.I.C."/>
            <person name="Sinninghe Damste J.S."/>
            <person name="Ravin N.V."/>
        </authorList>
    </citation>
    <scope>NUCLEOTIDE SEQUENCE [LARGE SCALE GENOMIC DNA]</scope>
    <source>
        <strain evidence="3">PX69</strain>
    </source>
</reference>
<dbReference type="AlphaFoldDB" id="A0A5K7X1D5"/>
<protein>
    <submittedName>
        <fullName evidence="2">Uncharacterized protein</fullName>
    </submittedName>
</protein>
<organism evidence="2 3">
    <name type="scientific">Lacipirellula parvula</name>
    <dbReference type="NCBI Taxonomy" id="2650471"/>
    <lineage>
        <taxon>Bacteria</taxon>
        <taxon>Pseudomonadati</taxon>
        <taxon>Planctomycetota</taxon>
        <taxon>Planctomycetia</taxon>
        <taxon>Pirellulales</taxon>
        <taxon>Lacipirellulaceae</taxon>
        <taxon>Lacipirellula</taxon>
    </lineage>
</organism>
<accession>A0A5K7X1D5</accession>
<dbReference type="Proteomes" id="UP000326837">
    <property type="component" value="Chromosome"/>
</dbReference>
<sequence length="41" mass="4565">MQDRGTDNRSETAQDGEQASGSLAVSLARREQIYRENSIHS</sequence>
<evidence type="ECO:0000313" key="3">
    <source>
        <dbReference type="Proteomes" id="UP000326837"/>
    </source>
</evidence>
<dbReference type="EMBL" id="AP021861">
    <property type="protein sequence ID" value="BBO30458.1"/>
    <property type="molecule type" value="Genomic_DNA"/>
</dbReference>
<proteinExistence type="predicted"/>